<keyword evidence="2" id="KW-1185">Reference proteome</keyword>
<accession>A0ACC2KU45</accession>
<comment type="caution">
    <text evidence="1">The sequence shown here is derived from an EMBL/GenBank/DDBJ whole genome shotgun (WGS) entry which is preliminary data.</text>
</comment>
<organism evidence="1 2">
    <name type="scientific">Persea americana</name>
    <name type="common">Avocado</name>
    <dbReference type="NCBI Taxonomy" id="3435"/>
    <lineage>
        <taxon>Eukaryota</taxon>
        <taxon>Viridiplantae</taxon>
        <taxon>Streptophyta</taxon>
        <taxon>Embryophyta</taxon>
        <taxon>Tracheophyta</taxon>
        <taxon>Spermatophyta</taxon>
        <taxon>Magnoliopsida</taxon>
        <taxon>Magnoliidae</taxon>
        <taxon>Laurales</taxon>
        <taxon>Lauraceae</taxon>
        <taxon>Persea</taxon>
    </lineage>
</organism>
<evidence type="ECO:0000313" key="2">
    <source>
        <dbReference type="Proteomes" id="UP001234297"/>
    </source>
</evidence>
<evidence type="ECO:0000313" key="1">
    <source>
        <dbReference type="EMBL" id="KAJ8624396.1"/>
    </source>
</evidence>
<protein>
    <submittedName>
        <fullName evidence="1">Uncharacterized protein</fullName>
    </submittedName>
</protein>
<gene>
    <name evidence="1" type="ORF">MRB53_032926</name>
</gene>
<dbReference type="Proteomes" id="UP001234297">
    <property type="component" value="Chromosome 11"/>
</dbReference>
<sequence length="123" mass="12895">MGSWVCCMQGRCVLVRCMSGCSEVGVVKMGVEMAGWCRGVGGWGLELQCEKTKRGGGGGGLGCEKTEKEGREDERRNRGREGGGVAGRCRGSAMGVAVIGWSAGMNAAAWEKEEEEKEGEGDG</sequence>
<dbReference type="EMBL" id="CM056819">
    <property type="protein sequence ID" value="KAJ8624396.1"/>
    <property type="molecule type" value="Genomic_DNA"/>
</dbReference>
<reference evidence="1 2" key="1">
    <citation type="journal article" date="2022" name="Hortic Res">
        <title>A haplotype resolved chromosomal level avocado genome allows analysis of novel avocado genes.</title>
        <authorList>
            <person name="Nath O."/>
            <person name="Fletcher S.J."/>
            <person name="Hayward A."/>
            <person name="Shaw L.M."/>
            <person name="Masouleh A.K."/>
            <person name="Furtado A."/>
            <person name="Henry R.J."/>
            <person name="Mitter N."/>
        </authorList>
    </citation>
    <scope>NUCLEOTIDE SEQUENCE [LARGE SCALE GENOMIC DNA]</scope>
    <source>
        <strain evidence="2">cv. Hass</strain>
    </source>
</reference>
<proteinExistence type="predicted"/>
<name>A0ACC2KU45_PERAE</name>